<proteinExistence type="predicted"/>
<feature type="compositionally biased region" description="Polar residues" evidence="1">
    <location>
        <begin position="111"/>
        <end position="121"/>
    </location>
</feature>
<accession>A0A8C7B6D0</accession>
<feature type="region of interest" description="Disordered" evidence="1">
    <location>
        <begin position="88"/>
        <end position="322"/>
    </location>
</feature>
<evidence type="ECO:0000313" key="4">
    <source>
        <dbReference type="Ensembl" id="ENSNVIP00000015893.1"/>
    </source>
</evidence>
<dbReference type="GO" id="GO:0005794">
    <property type="term" value="C:Golgi apparatus"/>
    <property type="evidence" value="ECO:0007669"/>
    <property type="project" value="TreeGrafter"/>
</dbReference>
<dbReference type="AlphaFoldDB" id="A0A8C7B6D0"/>
<dbReference type="PANTHER" id="PTHR16021">
    <property type="entry name" value="MANSC DOMAIN CONTAINING PROTEIN 1"/>
    <property type="match status" value="1"/>
</dbReference>
<feature type="compositionally biased region" description="Low complexity" evidence="1">
    <location>
        <begin position="229"/>
        <end position="252"/>
    </location>
</feature>
<keyword evidence="2" id="KW-0472">Membrane</keyword>
<feature type="compositionally biased region" description="Low complexity" evidence="1">
    <location>
        <begin position="266"/>
        <end position="279"/>
    </location>
</feature>
<organism evidence="4 5">
    <name type="scientific">Neovison vison</name>
    <name type="common">American mink</name>
    <name type="synonym">Mustela vison</name>
    <dbReference type="NCBI Taxonomy" id="452646"/>
    <lineage>
        <taxon>Eukaryota</taxon>
        <taxon>Metazoa</taxon>
        <taxon>Chordata</taxon>
        <taxon>Craniata</taxon>
        <taxon>Vertebrata</taxon>
        <taxon>Euteleostomi</taxon>
        <taxon>Mammalia</taxon>
        <taxon>Eutheria</taxon>
        <taxon>Laurasiatheria</taxon>
        <taxon>Carnivora</taxon>
        <taxon>Caniformia</taxon>
        <taxon>Musteloidea</taxon>
        <taxon>Mustelidae</taxon>
        <taxon>Mustelinae</taxon>
        <taxon>Neogale</taxon>
    </lineage>
</organism>
<sequence length="397" mass="39877">MWTALVLVWISSLSLSESQVPSRDARHLVLNQTDNPAKKSVSVMTVTRVLNGTSEIMTAVTPSPVPLATGTPVANASSPAVTAGRTLRTDAGTEGSPEQVASGAPQPPAPATSQRTPSSTAVRVPHTQVPSGSPLPGTAALTTLATSAQPTTGPVMTAHAPMGTHSPSQHTPGNSTASPTASSGPQVLNVSTQAPAVQASTGWPTAGSASGPTGTVSSTASEPTRPSVTPAATTAGTTTTAHAQEPTTSSAPAPVPPTSPTPKGEATSPTTRPSPAPSTHGAAGPGTARTPEHVLPETPPGTASSAPTPPGAPGSTTMSATDLCPLSTQGQYVVVTTRPLSPSLVNKGFLLAALFLGVALFLVVVVLLALQAYESYRKKEYTQVDYLINGMYADSEM</sequence>
<name>A0A8C7B6D0_NEOVI</name>
<keyword evidence="2" id="KW-1133">Transmembrane helix</keyword>
<feature type="transmembrane region" description="Helical" evidence="2">
    <location>
        <begin position="348"/>
        <end position="370"/>
    </location>
</feature>
<dbReference type="Pfam" id="PF17823">
    <property type="entry name" value="DUF5585"/>
    <property type="match status" value="1"/>
</dbReference>
<protein>
    <recommendedName>
        <fullName evidence="6">Prostate androgen-regulated mucin-like protein 1</fullName>
    </recommendedName>
</protein>
<keyword evidence="3" id="KW-0732">Signal</keyword>
<dbReference type="Proteomes" id="UP000694425">
    <property type="component" value="Unplaced"/>
</dbReference>
<gene>
    <name evidence="4" type="primary">C7H11orf24</name>
</gene>
<dbReference type="Ensembl" id="ENSNVIT00000018550.1">
    <property type="protein sequence ID" value="ENSNVIP00000015893.1"/>
    <property type="gene ID" value="ENSNVIG00000012467.1"/>
</dbReference>
<evidence type="ECO:0008006" key="6">
    <source>
        <dbReference type="Google" id="ProtNLM"/>
    </source>
</evidence>
<dbReference type="InterPro" id="IPR052660">
    <property type="entry name" value="Erythrocyte_Invasion_ImmMod"/>
</dbReference>
<dbReference type="PANTHER" id="PTHR16021:SF9">
    <property type="entry name" value="CHROMOSOME 11 OPEN READING FRAME 24"/>
    <property type="match status" value="1"/>
</dbReference>
<evidence type="ECO:0000256" key="3">
    <source>
        <dbReference type="SAM" id="SignalP"/>
    </source>
</evidence>
<feature type="chain" id="PRO_5033982251" description="Prostate androgen-regulated mucin-like protein 1" evidence="3">
    <location>
        <begin position="19"/>
        <end position="397"/>
    </location>
</feature>
<feature type="signal peptide" evidence="3">
    <location>
        <begin position="1"/>
        <end position="18"/>
    </location>
</feature>
<feature type="compositionally biased region" description="Low complexity" evidence="1">
    <location>
        <begin position="134"/>
        <end position="153"/>
    </location>
</feature>
<reference evidence="4" key="1">
    <citation type="submission" date="2025-08" db="UniProtKB">
        <authorList>
            <consortium name="Ensembl"/>
        </authorList>
    </citation>
    <scope>IDENTIFICATION</scope>
</reference>
<evidence type="ECO:0000256" key="2">
    <source>
        <dbReference type="SAM" id="Phobius"/>
    </source>
</evidence>
<dbReference type="GeneTree" id="ENSGT00940000153377"/>
<evidence type="ECO:0000256" key="1">
    <source>
        <dbReference type="SAM" id="MobiDB-lite"/>
    </source>
</evidence>
<feature type="compositionally biased region" description="Polar residues" evidence="1">
    <location>
        <begin position="165"/>
        <end position="227"/>
    </location>
</feature>
<reference evidence="4" key="2">
    <citation type="submission" date="2025-09" db="UniProtKB">
        <authorList>
            <consortium name="Ensembl"/>
        </authorList>
    </citation>
    <scope>IDENTIFICATION</scope>
</reference>
<dbReference type="InterPro" id="IPR041056">
    <property type="entry name" value="DUF5585"/>
</dbReference>
<keyword evidence="2" id="KW-0812">Transmembrane</keyword>
<keyword evidence="5" id="KW-1185">Reference proteome</keyword>
<evidence type="ECO:0000313" key="5">
    <source>
        <dbReference type="Proteomes" id="UP000694425"/>
    </source>
</evidence>